<evidence type="ECO:0000313" key="3">
    <source>
        <dbReference type="Proteomes" id="UP000503447"/>
    </source>
</evidence>
<keyword evidence="3" id="KW-1185">Reference proteome</keyword>
<dbReference type="KEGG" id="ftj:FTUN_6781"/>
<evidence type="ECO:0000313" key="2">
    <source>
        <dbReference type="EMBL" id="QJW99181.1"/>
    </source>
</evidence>
<evidence type="ECO:0000256" key="1">
    <source>
        <dbReference type="SAM" id="Phobius"/>
    </source>
</evidence>
<organism evidence="2 3">
    <name type="scientific">Frigoriglobus tundricola</name>
    <dbReference type="NCBI Taxonomy" id="2774151"/>
    <lineage>
        <taxon>Bacteria</taxon>
        <taxon>Pseudomonadati</taxon>
        <taxon>Planctomycetota</taxon>
        <taxon>Planctomycetia</taxon>
        <taxon>Gemmatales</taxon>
        <taxon>Gemmataceae</taxon>
        <taxon>Frigoriglobus</taxon>
    </lineage>
</organism>
<gene>
    <name evidence="2" type="ORF">FTUN_6781</name>
</gene>
<dbReference type="Proteomes" id="UP000503447">
    <property type="component" value="Chromosome"/>
</dbReference>
<keyword evidence="1" id="KW-0472">Membrane</keyword>
<keyword evidence="1" id="KW-0812">Transmembrane</keyword>
<reference evidence="3" key="1">
    <citation type="submission" date="2020-05" db="EMBL/GenBank/DDBJ databases">
        <title>Frigoriglobus tundricola gen. nov., sp. nov., a psychrotolerant cellulolytic planctomycete of the family Gemmataceae with two divergent copies of 16S rRNA gene.</title>
        <authorList>
            <person name="Kulichevskaya I.S."/>
            <person name="Ivanova A.A."/>
            <person name="Naumoff D.G."/>
            <person name="Beletsky A.V."/>
            <person name="Rijpstra W.I.C."/>
            <person name="Sinninghe Damste J.S."/>
            <person name="Mardanov A.V."/>
            <person name="Ravin N.V."/>
            <person name="Dedysh S.N."/>
        </authorList>
    </citation>
    <scope>NUCLEOTIDE SEQUENCE [LARGE SCALE GENOMIC DNA]</scope>
    <source>
        <strain evidence="3">PL17</strain>
    </source>
</reference>
<protein>
    <submittedName>
        <fullName evidence="2">Uncharacterized protein</fullName>
    </submittedName>
</protein>
<proteinExistence type="predicted"/>
<dbReference type="AlphaFoldDB" id="A0A6M5Z182"/>
<accession>A0A6M5Z182</accession>
<name>A0A6M5Z182_9BACT</name>
<sequence length="44" mass="4888">MQHLNPYRTAAMGYYRPIGRRVPFNFALGLAAVLVVLIAALVSR</sequence>
<keyword evidence="1" id="KW-1133">Transmembrane helix</keyword>
<dbReference type="EMBL" id="CP053452">
    <property type="protein sequence ID" value="QJW99181.1"/>
    <property type="molecule type" value="Genomic_DNA"/>
</dbReference>
<feature type="transmembrane region" description="Helical" evidence="1">
    <location>
        <begin position="22"/>
        <end position="42"/>
    </location>
</feature>